<dbReference type="Proteomes" id="UP000321085">
    <property type="component" value="Unassembled WGS sequence"/>
</dbReference>
<feature type="region of interest" description="Disordered" evidence="1">
    <location>
        <begin position="1"/>
        <end position="39"/>
    </location>
</feature>
<evidence type="ECO:0000313" key="2">
    <source>
        <dbReference type="EMBL" id="GEO14399.1"/>
    </source>
</evidence>
<feature type="region of interest" description="Disordered" evidence="1">
    <location>
        <begin position="61"/>
        <end position="104"/>
    </location>
</feature>
<name>A0A512BQX4_9HYPH</name>
<comment type="caution">
    <text evidence="2">The sequence shown here is derived from an EMBL/GenBank/DDBJ whole genome shotgun (WGS) entry which is preliminary data.</text>
</comment>
<feature type="compositionally biased region" description="Basic and acidic residues" evidence="1">
    <location>
        <begin position="22"/>
        <end position="35"/>
    </location>
</feature>
<dbReference type="EMBL" id="BJYU01000022">
    <property type="protein sequence ID" value="GEO14399.1"/>
    <property type="molecule type" value="Genomic_DNA"/>
</dbReference>
<accession>A0A512BQX4</accession>
<evidence type="ECO:0000256" key="1">
    <source>
        <dbReference type="SAM" id="MobiDB-lite"/>
    </source>
</evidence>
<evidence type="ECO:0000313" key="3">
    <source>
        <dbReference type="Proteomes" id="UP000321085"/>
    </source>
</evidence>
<dbReference type="AlphaFoldDB" id="A0A512BQX4"/>
<feature type="compositionally biased region" description="Basic and acidic residues" evidence="1">
    <location>
        <begin position="61"/>
        <end position="74"/>
    </location>
</feature>
<gene>
    <name evidence="2" type="ORF">MAE02_20950</name>
</gene>
<keyword evidence="3" id="KW-1185">Reference proteome</keyword>
<protein>
    <submittedName>
        <fullName evidence="2">Uncharacterized protein</fullName>
    </submittedName>
</protein>
<proteinExistence type="predicted"/>
<sequence length="104" mass="11417">MGQPLPKTDLQSLLQPGLCHNQGEKYRDNHEKDLELEQEGGGVASLNGIKEGAIPLVQAHLAEHIGDQHDHDREDETQDRPAPGTPQHVTEERVKLPYKGSSPG</sequence>
<organism evidence="2 3">
    <name type="scientific">Microvirga aerophila</name>
    <dbReference type="NCBI Taxonomy" id="670291"/>
    <lineage>
        <taxon>Bacteria</taxon>
        <taxon>Pseudomonadati</taxon>
        <taxon>Pseudomonadota</taxon>
        <taxon>Alphaproteobacteria</taxon>
        <taxon>Hyphomicrobiales</taxon>
        <taxon>Methylobacteriaceae</taxon>
        <taxon>Microvirga</taxon>
    </lineage>
</organism>
<reference evidence="2 3" key="1">
    <citation type="submission" date="2019-07" db="EMBL/GenBank/DDBJ databases">
        <title>Whole genome shotgun sequence of Microvirga aerophila NBRC 106136.</title>
        <authorList>
            <person name="Hosoyama A."/>
            <person name="Uohara A."/>
            <person name="Ohji S."/>
            <person name="Ichikawa N."/>
        </authorList>
    </citation>
    <scope>NUCLEOTIDE SEQUENCE [LARGE SCALE GENOMIC DNA]</scope>
    <source>
        <strain evidence="2 3">NBRC 106136</strain>
    </source>
</reference>